<accession>A0ABT0XI14</accession>
<proteinExistence type="predicted"/>
<sequence length="469" mass="51108">MSGDKILANTIGAKQLMVADFTNLVQNGTFEDDVAGQAPGGWEVNSGVVVRNWSTYNANNGSKHSMGIDASSTTNVDALQDNFISVSPGDEFFFQWEYRFSNLTGNSQAGIGFRCYDANKQHTGWRKAGTTTARHYDVRTGTATYVIPAGTYFVRPWLMFDNNGASWNRFYVDNIVIRKKYSGELIVDGSIEANHIRANTITANSGIIATAAIGTAAIANGAITRAKLDTAIIGTAQIENGAISNAKIGSAAIDNSKIANATITSAKISSIDAAKITSGTINTASITIRGGNATRYTEIRGDVLNTRGNYTRSWFEGNEYIESETTVGEGMVRISKLNDPRGRRNLYLTNNGLSTYVGGADSGEGFGSGVVEFWSHMFAQDRRGLSLYSNLGTIGFRTQSRDIIAWSGRDFHAEAQRYLSLLCNTNAIYLQPHRDSRSGVNQFQFNVKNNSSQWDTDGLDTIRRPVSKW</sequence>
<dbReference type="Proteomes" id="UP001203665">
    <property type="component" value="Unassembled WGS sequence"/>
</dbReference>
<keyword evidence="2" id="KW-1185">Reference proteome</keyword>
<evidence type="ECO:0000313" key="2">
    <source>
        <dbReference type="Proteomes" id="UP001203665"/>
    </source>
</evidence>
<gene>
    <name evidence="1" type="ORF">NDM98_08600</name>
</gene>
<evidence type="ECO:0000313" key="1">
    <source>
        <dbReference type="EMBL" id="MCM2675542.1"/>
    </source>
</evidence>
<name>A0ABT0XI14_9BACI</name>
<comment type="caution">
    <text evidence="1">The sequence shown here is derived from an EMBL/GenBank/DDBJ whole genome shotgun (WGS) entry which is preliminary data.</text>
</comment>
<dbReference type="Gene3D" id="2.60.120.260">
    <property type="entry name" value="Galactose-binding domain-like"/>
    <property type="match status" value="1"/>
</dbReference>
<dbReference type="Gene3D" id="2.160.10.20">
    <property type="entry name" value="Insect antifreeze protein"/>
    <property type="match status" value="1"/>
</dbReference>
<reference evidence="1" key="1">
    <citation type="submission" date="2022-06" db="EMBL/GenBank/DDBJ databases">
        <title>Alkalicoccobacillus porphyridii sp. nov., isolated from a marine red alga, Porphyridium purpureum and reclassification of Shouchella plakortidis and Shouchella gibsonii as Alkalicoccobacillus plakortidis comb. nov. and Alkalicoccobacillus gibsonii comb. nov.</title>
        <authorList>
            <person name="Kim K.H."/>
            <person name="Lee J.K."/>
            <person name="Han D.M."/>
            <person name="Baek J.H."/>
            <person name="Jeon C.O."/>
        </authorList>
    </citation>
    <scope>NUCLEOTIDE SEQUENCE</scope>
    <source>
        <strain evidence="1">DSM 19153</strain>
    </source>
</reference>
<dbReference type="RefSeq" id="WP_251606374.1">
    <property type="nucleotide sequence ID" value="NZ_JAMQJY010000001.1"/>
</dbReference>
<dbReference type="EMBL" id="JAMQJY010000001">
    <property type="protein sequence ID" value="MCM2675542.1"/>
    <property type="molecule type" value="Genomic_DNA"/>
</dbReference>
<protein>
    <submittedName>
        <fullName evidence="1">Uncharacterized protein</fullName>
    </submittedName>
</protein>
<organism evidence="1 2">
    <name type="scientific">Alkalicoccobacillus plakortidis</name>
    <dbReference type="NCBI Taxonomy" id="444060"/>
    <lineage>
        <taxon>Bacteria</taxon>
        <taxon>Bacillati</taxon>
        <taxon>Bacillota</taxon>
        <taxon>Bacilli</taxon>
        <taxon>Bacillales</taxon>
        <taxon>Bacillaceae</taxon>
        <taxon>Alkalicoccobacillus</taxon>
    </lineage>
</organism>